<proteinExistence type="predicted"/>
<comment type="caution">
    <text evidence="2">The sequence shown here is derived from an EMBL/GenBank/DDBJ whole genome shotgun (WGS) entry which is preliminary data.</text>
</comment>
<evidence type="ECO:0000256" key="1">
    <source>
        <dbReference type="SAM" id="MobiDB-lite"/>
    </source>
</evidence>
<dbReference type="AlphaFoldDB" id="X1AK62"/>
<feature type="non-terminal residue" evidence="2">
    <location>
        <position position="166"/>
    </location>
</feature>
<feature type="compositionally biased region" description="Basic and acidic residues" evidence="1">
    <location>
        <begin position="141"/>
        <end position="156"/>
    </location>
</feature>
<feature type="compositionally biased region" description="Basic and acidic residues" evidence="1">
    <location>
        <begin position="117"/>
        <end position="128"/>
    </location>
</feature>
<gene>
    <name evidence="2" type="ORF">S01H4_24073</name>
</gene>
<feature type="region of interest" description="Disordered" evidence="1">
    <location>
        <begin position="117"/>
        <end position="166"/>
    </location>
</feature>
<accession>X1AK62</accession>
<sequence>MTDEIEKTEQPNPDDVLVAIQSFNDPNIIINIFRDLGWTYSVEIKETVTLAQQNANLSIKFKAIKHLRELLREAAETSGYVANVSQTMPNAQGGVTTFHAKRIAGALNPVKKIESTIKESENDKKRLQSVESPSGCDEEESNRGSDRGQSQDERRTQAGGRSIESP</sequence>
<organism evidence="2">
    <name type="scientific">marine sediment metagenome</name>
    <dbReference type="NCBI Taxonomy" id="412755"/>
    <lineage>
        <taxon>unclassified sequences</taxon>
        <taxon>metagenomes</taxon>
        <taxon>ecological metagenomes</taxon>
    </lineage>
</organism>
<evidence type="ECO:0000313" key="2">
    <source>
        <dbReference type="EMBL" id="GAG82799.1"/>
    </source>
</evidence>
<dbReference type="EMBL" id="BART01011264">
    <property type="protein sequence ID" value="GAG82799.1"/>
    <property type="molecule type" value="Genomic_DNA"/>
</dbReference>
<reference evidence="2" key="1">
    <citation type="journal article" date="2014" name="Front. Microbiol.">
        <title>High frequency of phylogenetically diverse reductive dehalogenase-homologous genes in deep subseafloor sedimentary metagenomes.</title>
        <authorList>
            <person name="Kawai M."/>
            <person name="Futagami T."/>
            <person name="Toyoda A."/>
            <person name="Takaki Y."/>
            <person name="Nishi S."/>
            <person name="Hori S."/>
            <person name="Arai W."/>
            <person name="Tsubouchi T."/>
            <person name="Morono Y."/>
            <person name="Uchiyama I."/>
            <person name="Ito T."/>
            <person name="Fujiyama A."/>
            <person name="Inagaki F."/>
            <person name="Takami H."/>
        </authorList>
    </citation>
    <scope>NUCLEOTIDE SEQUENCE</scope>
    <source>
        <strain evidence="2">Expedition CK06-06</strain>
    </source>
</reference>
<name>X1AK62_9ZZZZ</name>
<protein>
    <submittedName>
        <fullName evidence="2">Uncharacterized protein</fullName>
    </submittedName>
</protein>